<reference evidence="3" key="2">
    <citation type="submission" date="2019-10" db="EMBL/GenBank/DDBJ databases">
        <authorList>
            <consortium name="NCBI Genome Project"/>
        </authorList>
    </citation>
    <scope>NUCLEOTIDE SEQUENCE</scope>
    <source>
        <strain evidence="3">NI907</strain>
    </source>
</reference>
<gene>
    <name evidence="3" type="ORF">PgNI_05519</name>
</gene>
<dbReference type="Proteomes" id="UP000515153">
    <property type="component" value="Chromosome I"/>
</dbReference>
<name>A0A6P8B3V5_PYRGI</name>
<sequence>MPSAKPKAKESTKAEKLACLEEVKAERDLLQQRIELLEKASNDRKAQDAKNLEFLENQRNNLLTNYRGYKADNRVLTTTVNALAREKESLEAKLRNATRGHPGDFDDIKRSLAASDKQNQELRGNVADLTSMNRQLEKRANRLAGERDDLIRKVDRLSYDLDEAYRSYNVNVTDIRGGFKSLDDLIEENKQLHHQLKDEQHAHKKTKAEANQVKATENRRIKQLEERLREVEVMKSYLEDELDASQQECIHLNSKVTRGWLVYL</sequence>
<feature type="coiled-coil region" evidence="1">
    <location>
        <begin position="182"/>
        <end position="248"/>
    </location>
</feature>
<dbReference type="AlphaFoldDB" id="A0A6P8B3V5"/>
<reference evidence="2 3" key="1">
    <citation type="journal article" date="2019" name="Mol. Biol. Evol.">
        <title>Blast fungal genomes show frequent chromosomal changes, gene gains and losses, and effector gene turnover.</title>
        <authorList>
            <person name="Gomez Luciano L.B."/>
            <person name="Jason Tsai I."/>
            <person name="Chuma I."/>
            <person name="Tosa Y."/>
            <person name="Chen Y.H."/>
            <person name="Li J.Y."/>
            <person name="Li M.Y."/>
            <person name="Jade Lu M.Y."/>
            <person name="Nakayashiki H."/>
            <person name="Li W.H."/>
        </authorList>
    </citation>
    <scope>NUCLEOTIDE SEQUENCE [LARGE SCALE GENOMIC DNA]</scope>
    <source>
        <strain evidence="2 3">NI907</strain>
    </source>
</reference>
<protein>
    <submittedName>
        <fullName evidence="3">Uncharacterized protein</fullName>
    </submittedName>
</protein>
<keyword evidence="2" id="KW-1185">Reference proteome</keyword>
<dbReference type="RefSeq" id="XP_030981848.1">
    <property type="nucleotide sequence ID" value="XM_031125550.1"/>
</dbReference>
<proteinExistence type="predicted"/>
<organism evidence="2 3">
    <name type="scientific">Pyricularia grisea</name>
    <name type="common">Crabgrass-specific blast fungus</name>
    <name type="synonym">Magnaporthe grisea</name>
    <dbReference type="NCBI Taxonomy" id="148305"/>
    <lineage>
        <taxon>Eukaryota</taxon>
        <taxon>Fungi</taxon>
        <taxon>Dikarya</taxon>
        <taxon>Ascomycota</taxon>
        <taxon>Pezizomycotina</taxon>
        <taxon>Sordariomycetes</taxon>
        <taxon>Sordariomycetidae</taxon>
        <taxon>Magnaporthales</taxon>
        <taxon>Pyriculariaceae</taxon>
        <taxon>Pyricularia</taxon>
    </lineage>
</organism>
<dbReference type="KEGG" id="pgri:PgNI_05519"/>
<dbReference type="GeneID" id="41960459"/>
<evidence type="ECO:0000256" key="1">
    <source>
        <dbReference type="SAM" id="Coils"/>
    </source>
</evidence>
<evidence type="ECO:0000313" key="2">
    <source>
        <dbReference type="Proteomes" id="UP000515153"/>
    </source>
</evidence>
<evidence type="ECO:0000313" key="3">
    <source>
        <dbReference type="RefSeq" id="XP_030981848.1"/>
    </source>
</evidence>
<accession>A0A6P8B3V5</accession>
<reference evidence="3" key="3">
    <citation type="submission" date="2025-08" db="UniProtKB">
        <authorList>
            <consortium name="RefSeq"/>
        </authorList>
    </citation>
    <scope>IDENTIFICATION</scope>
    <source>
        <strain evidence="3">NI907</strain>
    </source>
</reference>
<keyword evidence="1" id="KW-0175">Coiled coil</keyword>
<feature type="coiled-coil region" evidence="1">
    <location>
        <begin position="20"/>
        <end position="153"/>
    </location>
</feature>